<dbReference type="CDD" id="cd02440">
    <property type="entry name" value="AdoMet_MTases"/>
    <property type="match status" value="1"/>
</dbReference>
<keyword evidence="3" id="KW-0620">Polyamine biosynthesis</keyword>
<name>A0A1Y1LXL1_PHOPY</name>
<dbReference type="Pfam" id="PF01564">
    <property type="entry name" value="Spermine_synth"/>
    <property type="match status" value="1"/>
</dbReference>
<dbReference type="InterPro" id="IPR037163">
    <property type="entry name" value="Spermidine_synt_N_sf"/>
</dbReference>
<accession>A0A1Y1LXL1</accession>
<reference evidence="5" key="1">
    <citation type="journal article" date="2016" name="Sci. Rep.">
        <title>Molecular characterization of firefly nuptial gifts: a multi-omics approach sheds light on postcopulatory sexual selection.</title>
        <authorList>
            <person name="Al-Wathiqui N."/>
            <person name="Fallon T.R."/>
            <person name="South A."/>
            <person name="Weng J.K."/>
            <person name="Lewis S.M."/>
        </authorList>
    </citation>
    <scope>NUCLEOTIDE SEQUENCE</scope>
</reference>
<dbReference type="InParanoid" id="A0A1Y1LXL1"/>
<evidence type="ECO:0000313" key="7">
    <source>
        <dbReference type="Proteomes" id="UP000327044"/>
    </source>
</evidence>
<dbReference type="AlphaFoldDB" id="A0A1Y1LXL1"/>
<dbReference type="PROSITE" id="PS51006">
    <property type="entry name" value="PABS_2"/>
    <property type="match status" value="1"/>
</dbReference>
<dbReference type="EMBL" id="GEZM01046580">
    <property type="protein sequence ID" value="JAV77050.1"/>
    <property type="molecule type" value="Transcribed_RNA"/>
</dbReference>
<reference evidence="6 7" key="2">
    <citation type="journal article" date="2018" name="Elife">
        <title>Firefly genomes illuminate parallel origins of bioluminescence in beetles.</title>
        <authorList>
            <person name="Fallon T.R."/>
            <person name="Lower S.E."/>
            <person name="Chang C.H."/>
            <person name="Bessho-Uehara M."/>
            <person name="Martin G.J."/>
            <person name="Bewick A.J."/>
            <person name="Behringer M."/>
            <person name="Debat H.J."/>
            <person name="Wong I."/>
            <person name="Day J.C."/>
            <person name="Suvorov A."/>
            <person name="Silva C.J."/>
            <person name="Stanger-Hall K.F."/>
            <person name="Hall D.W."/>
            <person name="Schmitz R.J."/>
            <person name="Nelson D.R."/>
            <person name="Lewis S.M."/>
            <person name="Shigenobu S."/>
            <person name="Bybee S.M."/>
            <person name="Larracuente A.M."/>
            <person name="Oba Y."/>
            <person name="Weng J.K."/>
        </authorList>
    </citation>
    <scope>NUCLEOTIDE SEQUENCE [LARGE SCALE GENOMIC DNA]</scope>
    <source>
        <strain evidence="6">1611_PpyrPB1</strain>
        <tissue evidence="6">Whole body</tissue>
    </source>
</reference>
<evidence type="ECO:0000256" key="3">
    <source>
        <dbReference type="PROSITE-ProRule" id="PRU00354"/>
    </source>
</evidence>
<dbReference type="GO" id="GO:0016768">
    <property type="term" value="F:spermine synthase activity"/>
    <property type="evidence" value="ECO:0007669"/>
    <property type="project" value="InterPro"/>
</dbReference>
<dbReference type="Pfam" id="PF17284">
    <property type="entry name" value="Spermine_synt_N"/>
    <property type="match status" value="1"/>
</dbReference>
<dbReference type="PANTHER" id="PTHR46315">
    <property type="entry name" value="SPERMINE SYNTHASE"/>
    <property type="match status" value="1"/>
</dbReference>
<gene>
    <name evidence="6" type="ORF">PPYR_03324</name>
</gene>
<keyword evidence="7" id="KW-1185">Reference proteome</keyword>
<evidence type="ECO:0000313" key="5">
    <source>
        <dbReference type="EMBL" id="JAV77050.1"/>
    </source>
</evidence>
<protein>
    <recommendedName>
        <fullName evidence="4">PABS domain-containing protein</fullName>
    </recommendedName>
</protein>
<dbReference type="InterPro" id="IPR015576">
    <property type="entry name" value="Spermine_synthase_animal"/>
</dbReference>
<dbReference type="InterPro" id="IPR029063">
    <property type="entry name" value="SAM-dependent_MTases_sf"/>
</dbReference>
<dbReference type="InterPro" id="IPR030374">
    <property type="entry name" value="PABS"/>
</dbReference>
<evidence type="ECO:0000313" key="6">
    <source>
        <dbReference type="EMBL" id="KAB0791524.1"/>
    </source>
</evidence>
<sequence>MEKLQRATDNTVKVKSDICLILWLRSKNRFLRPSLFPNRPVIPVKKPEMSVYTLLLDFSVDPKNVKNESHLSLLSSNIENVLRDYIGNLKLITTLSIAGGSLNIYSGDMGSVISLRIFDNGTITVNIEYLKGDDSDINILTLEKYRKMEHNLRGCGILNDTRYPPIHRGTFSRYFVSSDDRLLEYDIDSILFEERSPYQKVQVVHSKSLGNMLVLDDLQNISEADLIYTETLMLRGKEDYKDKEIVILGGGDGALLYELLKEQPKHVTMLEIDEVVMRACKQHMRSICGDVLDQKSTSNYQIIVGDCMKSLDQFVKEDRKFDYVFGDLTDVPIADDSESEIWNFVKKYLSLSFKILKPTGKFMSHGNGACCSLALEKYENYLATIDPPLVVNKCQAFIPSFMEFWVFYQIHFANKG</sequence>
<comment type="similarity">
    <text evidence="1">Belongs to the spermidine/spermine synthase family.</text>
</comment>
<feature type="active site" description="Proton acceptor" evidence="3">
    <location>
        <position position="327"/>
    </location>
</feature>
<dbReference type="EMBL" id="VVIM01000011">
    <property type="protein sequence ID" value="KAB0791524.1"/>
    <property type="molecule type" value="Genomic_DNA"/>
</dbReference>
<evidence type="ECO:0000256" key="2">
    <source>
        <dbReference type="ARBA" id="ARBA00022679"/>
    </source>
</evidence>
<dbReference type="FunCoup" id="A0A1Y1LXL1">
    <property type="interactions" value="216"/>
</dbReference>
<dbReference type="Gene3D" id="3.40.50.150">
    <property type="entry name" value="Vaccinia Virus protein VP39"/>
    <property type="match status" value="1"/>
</dbReference>
<dbReference type="GO" id="GO:0006597">
    <property type="term" value="P:spermine biosynthetic process"/>
    <property type="evidence" value="ECO:0007669"/>
    <property type="project" value="InterPro"/>
</dbReference>
<feature type="domain" description="PABS" evidence="4">
    <location>
        <begin position="168"/>
        <end position="412"/>
    </location>
</feature>
<organism evidence="5">
    <name type="scientific">Photinus pyralis</name>
    <name type="common">Common eastern firefly</name>
    <name type="synonym">Lampyris pyralis</name>
    <dbReference type="NCBI Taxonomy" id="7054"/>
    <lineage>
        <taxon>Eukaryota</taxon>
        <taxon>Metazoa</taxon>
        <taxon>Ecdysozoa</taxon>
        <taxon>Arthropoda</taxon>
        <taxon>Hexapoda</taxon>
        <taxon>Insecta</taxon>
        <taxon>Pterygota</taxon>
        <taxon>Neoptera</taxon>
        <taxon>Endopterygota</taxon>
        <taxon>Coleoptera</taxon>
        <taxon>Polyphaga</taxon>
        <taxon>Elateriformia</taxon>
        <taxon>Elateroidea</taxon>
        <taxon>Lampyridae</taxon>
        <taxon>Lampyrinae</taxon>
        <taxon>Photinus</taxon>
    </lineage>
</organism>
<dbReference type="PANTHER" id="PTHR46315:SF1">
    <property type="entry name" value="SPERMINE SYNTHASE"/>
    <property type="match status" value="1"/>
</dbReference>
<evidence type="ECO:0000259" key="4">
    <source>
        <dbReference type="PROSITE" id="PS51006"/>
    </source>
</evidence>
<dbReference type="FunFam" id="3.40.50.150:FF:000197">
    <property type="entry name" value="spermine synthase isoform X2"/>
    <property type="match status" value="1"/>
</dbReference>
<reference evidence="6" key="3">
    <citation type="submission" date="2019-08" db="EMBL/GenBank/DDBJ databases">
        <authorList>
            <consortium name="Photinus pyralis genome working group"/>
            <person name="Fallon T.R."/>
            <person name="Sander Lower S.E."/>
            <person name="Weng J.-K."/>
        </authorList>
    </citation>
    <scope>NUCLEOTIDE SEQUENCE</scope>
    <source>
        <strain evidence="6">1611_PpyrPB1</strain>
        <tissue evidence="6">Whole body</tissue>
    </source>
</reference>
<dbReference type="Gene3D" id="2.30.140.10">
    <property type="entry name" value="Spermidine synthase, tetramerisation domain"/>
    <property type="match status" value="1"/>
</dbReference>
<dbReference type="PROSITE" id="PS01330">
    <property type="entry name" value="PABS_1"/>
    <property type="match status" value="1"/>
</dbReference>
<dbReference type="InterPro" id="IPR035246">
    <property type="entry name" value="Spermidine_synt_N"/>
</dbReference>
<proteinExistence type="inferred from homology"/>
<dbReference type="Proteomes" id="UP000327044">
    <property type="component" value="Unassembled WGS sequence"/>
</dbReference>
<dbReference type="InterPro" id="IPR030373">
    <property type="entry name" value="PABS_CS"/>
</dbReference>
<evidence type="ECO:0000256" key="1">
    <source>
        <dbReference type="ARBA" id="ARBA00007867"/>
    </source>
</evidence>
<dbReference type="SUPFAM" id="SSF53335">
    <property type="entry name" value="S-adenosyl-L-methionine-dependent methyltransferases"/>
    <property type="match status" value="1"/>
</dbReference>
<keyword evidence="2 3" id="KW-0808">Transferase</keyword>